<dbReference type="InterPro" id="IPR025075">
    <property type="entry name" value="DUF3916"/>
</dbReference>
<proteinExistence type="predicted"/>
<dbReference type="EMBL" id="QYYG01000007">
    <property type="protein sequence ID" value="RJF54262.1"/>
    <property type="molecule type" value="Genomic_DNA"/>
</dbReference>
<evidence type="ECO:0000313" key="2">
    <source>
        <dbReference type="Proteomes" id="UP000284338"/>
    </source>
</evidence>
<dbReference type="Proteomes" id="UP000284338">
    <property type="component" value="Unassembled WGS sequence"/>
</dbReference>
<name>A0AA92X1S1_9GAMM</name>
<dbReference type="Pfam" id="PF13079">
    <property type="entry name" value="DUF3916"/>
    <property type="match status" value="1"/>
</dbReference>
<sequence>MTMRRLALSNKKLRGIPRRLRSLKKWSESYESHFPDIQGSDYSYGYWNVKIPVHLALVQGKQTNSNIQSFCAQALIDAAYNIYRARGDNGSNIRVTCCIVLPDMFSSELCLFTSEEYFNEHTQVGNGFFGQLSLLSDRSLIKEWNLKLPNGFSELGVLRVNENDEGELYHSEHWYIGEVNKS</sequence>
<dbReference type="AlphaFoldDB" id="A0AA92X1S1"/>
<protein>
    <submittedName>
        <fullName evidence="1">DUF3916 domain-containing protein</fullName>
    </submittedName>
</protein>
<dbReference type="RefSeq" id="WP_119805091.1">
    <property type="nucleotide sequence ID" value="NZ_QYYG01000007.1"/>
</dbReference>
<evidence type="ECO:0000313" key="1">
    <source>
        <dbReference type="EMBL" id="RJF54262.1"/>
    </source>
</evidence>
<keyword evidence="2" id="KW-1185">Reference proteome</keyword>
<gene>
    <name evidence="1" type="ORF">D4100_20070</name>
</gene>
<reference evidence="1 2" key="1">
    <citation type="submission" date="2018-09" db="EMBL/GenBank/DDBJ databases">
        <title>Draft genome of a novel serratia sp. strain with antifungal activity.</title>
        <authorList>
            <person name="Dichmann S.I."/>
            <person name="Park B.P."/>
            <person name="Pathiraja D."/>
            <person name="Choi I.-G."/>
            <person name="Stougaard P."/>
            <person name="Hennessy R.C."/>
        </authorList>
    </citation>
    <scope>NUCLEOTIDE SEQUENCE [LARGE SCALE GENOMIC DNA]</scope>
    <source>
        <strain evidence="1 2">S40</strain>
    </source>
</reference>
<organism evidence="1 2">
    <name type="scientific">Serratia inhibens</name>
    <dbReference type="NCBI Taxonomy" id="2338073"/>
    <lineage>
        <taxon>Bacteria</taxon>
        <taxon>Pseudomonadati</taxon>
        <taxon>Pseudomonadota</taxon>
        <taxon>Gammaproteobacteria</taxon>
        <taxon>Enterobacterales</taxon>
        <taxon>Yersiniaceae</taxon>
        <taxon>Serratia</taxon>
    </lineage>
</organism>
<comment type="caution">
    <text evidence="1">The sequence shown here is derived from an EMBL/GenBank/DDBJ whole genome shotgun (WGS) entry which is preliminary data.</text>
</comment>
<accession>A0AA92X1S1</accession>